<dbReference type="InParanoid" id="A0A1X7TA59"/>
<dbReference type="PANTHER" id="PTHR46093:SF18">
    <property type="entry name" value="FIBRONECTIN TYPE-III DOMAIN-CONTAINING PROTEIN"/>
    <property type="match status" value="1"/>
</dbReference>
<name>A0A1X7TA59_AMPQE</name>
<keyword evidence="1" id="KW-0880">Kelch repeat</keyword>
<accession>A0A1X7TA59</accession>
<dbReference type="EnsemblMetazoa" id="Aqu2.1.11448_001">
    <property type="protein sequence ID" value="Aqu2.1.11448_001"/>
    <property type="gene ID" value="Aqu2.1.11448"/>
</dbReference>
<organism evidence="3">
    <name type="scientific">Amphimedon queenslandica</name>
    <name type="common">Sponge</name>
    <dbReference type="NCBI Taxonomy" id="400682"/>
    <lineage>
        <taxon>Eukaryota</taxon>
        <taxon>Metazoa</taxon>
        <taxon>Porifera</taxon>
        <taxon>Demospongiae</taxon>
        <taxon>Heteroscleromorpha</taxon>
        <taxon>Haplosclerida</taxon>
        <taxon>Niphatidae</taxon>
        <taxon>Amphimedon</taxon>
    </lineage>
</organism>
<dbReference type="Gene3D" id="2.120.10.80">
    <property type="entry name" value="Kelch-type beta propeller"/>
    <property type="match status" value="1"/>
</dbReference>
<evidence type="ECO:0000256" key="1">
    <source>
        <dbReference type="ARBA" id="ARBA00022441"/>
    </source>
</evidence>
<keyword evidence="2" id="KW-0677">Repeat</keyword>
<sequence length="171" mass="18920">MMKAYSHMVALNINGEEYLAVIGGSGPSSNNTPPQPGAQYSEWTSPTVIGDRSPPISHFTLTSITNTVAILFGGKTDGRHSNDVYIFEFTDTSVKCKKFSNPGVSVQWPKGRNGHSSVFINCSSGPHLLVVGGVGISDCWFLNINKMKWKELWLFLQTHNLIVYSYFTDRE</sequence>
<evidence type="ECO:0000313" key="3">
    <source>
        <dbReference type="EnsemblMetazoa" id="Aqu2.1.11448_001"/>
    </source>
</evidence>
<dbReference type="Pfam" id="PF24681">
    <property type="entry name" value="Kelch_KLHDC2_KLHL20_DRC7"/>
    <property type="match status" value="1"/>
</dbReference>
<reference evidence="3" key="1">
    <citation type="submission" date="2017-05" db="UniProtKB">
        <authorList>
            <consortium name="EnsemblMetazoa"/>
        </authorList>
    </citation>
    <scope>IDENTIFICATION</scope>
</reference>
<dbReference type="PANTHER" id="PTHR46093">
    <property type="entry name" value="ACYL-COA-BINDING DOMAIN-CONTAINING PROTEIN 5"/>
    <property type="match status" value="1"/>
</dbReference>
<evidence type="ECO:0000256" key="2">
    <source>
        <dbReference type="ARBA" id="ARBA00022737"/>
    </source>
</evidence>
<dbReference type="InterPro" id="IPR015915">
    <property type="entry name" value="Kelch-typ_b-propeller"/>
</dbReference>
<dbReference type="AlphaFoldDB" id="A0A1X7TA59"/>
<dbReference type="SUPFAM" id="SSF117281">
    <property type="entry name" value="Kelch motif"/>
    <property type="match status" value="1"/>
</dbReference>
<proteinExistence type="predicted"/>
<protein>
    <submittedName>
        <fullName evidence="3">Uncharacterized protein</fullName>
    </submittedName>
</protein>